<feature type="non-terminal residue" evidence="7">
    <location>
        <position position="206"/>
    </location>
</feature>
<name>A0ABP0VAQ0_9BRYO</name>
<evidence type="ECO:0000256" key="6">
    <source>
        <dbReference type="RuleBase" id="RU364150"/>
    </source>
</evidence>
<evidence type="ECO:0000256" key="3">
    <source>
        <dbReference type="ARBA" id="ARBA00023015"/>
    </source>
</evidence>
<comment type="subunit">
    <text evidence="6">Component of the Mediator complex.</text>
</comment>
<gene>
    <name evidence="6" type="primary">MED18</name>
    <name evidence="7" type="ORF">CSSPJE1EN1_LOCUS26891</name>
</gene>
<protein>
    <recommendedName>
        <fullName evidence="6">Mediator of RNA polymerase II transcription subunit 18</fullName>
    </recommendedName>
    <alternativeName>
        <fullName evidence="6">Mediator complex subunit 18</fullName>
    </alternativeName>
</protein>
<dbReference type="Pfam" id="PF09637">
    <property type="entry name" value="Med18"/>
    <property type="match status" value="2"/>
</dbReference>
<organism evidence="7 8">
    <name type="scientific">Sphagnum jensenii</name>
    <dbReference type="NCBI Taxonomy" id="128206"/>
    <lineage>
        <taxon>Eukaryota</taxon>
        <taxon>Viridiplantae</taxon>
        <taxon>Streptophyta</taxon>
        <taxon>Embryophyta</taxon>
        <taxon>Bryophyta</taxon>
        <taxon>Sphagnophytina</taxon>
        <taxon>Sphagnopsida</taxon>
        <taxon>Sphagnales</taxon>
        <taxon>Sphagnaceae</taxon>
        <taxon>Sphagnum</taxon>
    </lineage>
</organism>
<keyword evidence="5 6" id="KW-0539">Nucleus</keyword>
<comment type="function">
    <text evidence="6">Component of the Mediator complex, a coactivator involved in the regulated transcription of nearly all RNA polymerase II-dependent genes. Mediator functions as a bridge to convey information from gene-specific regulatory proteins to the basal RNA polymerase II transcription machinery. Mediator is recruited to promoters by direct interactions with regulatory proteins and serves as a scaffold for the assembly of a functional preinitiation complex with RNA polymerase II and the general transcription factors.</text>
</comment>
<keyword evidence="6" id="KW-0010">Activator</keyword>
<dbReference type="Gene3D" id="2.40.320.10">
    <property type="entry name" value="Hypothetical Protein Pfu-838710-001"/>
    <property type="match status" value="1"/>
</dbReference>
<comment type="caution">
    <text evidence="7">The sequence shown here is derived from an EMBL/GenBank/DDBJ whole genome shotgun (WGS) entry which is preliminary data.</text>
</comment>
<dbReference type="EMBL" id="CAXAQS010000402">
    <property type="protein sequence ID" value="CAK9251513.1"/>
    <property type="molecule type" value="Genomic_DNA"/>
</dbReference>
<proteinExistence type="inferred from homology"/>
<accession>A0ABP0VAQ0</accession>
<keyword evidence="4 6" id="KW-0804">Transcription</keyword>
<reference evidence="7" key="1">
    <citation type="submission" date="2024-02" db="EMBL/GenBank/DDBJ databases">
        <authorList>
            <consortium name="ELIXIR-Norway"/>
            <consortium name="Elixir Norway"/>
        </authorList>
    </citation>
    <scope>NUCLEOTIDE SEQUENCE</scope>
</reference>
<evidence type="ECO:0000313" key="7">
    <source>
        <dbReference type="EMBL" id="CAK9251513.1"/>
    </source>
</evidence>
<sequence length="206" mass="23389">MESLPMRSRVGVVPQQEYLLQGSIFDDSCEALLHKLRGLCDNSDSSPEKFRDHEMVFTIRSATGAGTSLRVRKSLDQLSNPWHLRYLGQPEMGDKSRATIVRNCIDCSVSNNCLQFLTDMGFRLDYEFVLDGYMYRKGRMKVIVAKLFRVLSANVETLEPISQSYLVELCVNAPSGQDSIADEMKQFADSLKPLVILDKVDLRRLQ</sequence>
<dbReference type="Proteomes" id="UP001497444">
    <property type="component" value="Unassembled WGS sequence"/>
</dbReference>
<keyword evidence="8" id="KW-1185">Reference proteome</keyword>
<evidence type="ECO:0000256" key="1">
    <source>
        <dbReference type="ARBA" id="ARBA00004123"/>
    </source>
</evidence>
<evidence type="ECO:0000256" key="2">
    <source>
        <dbReference type="ARBA" id="ARBA00009814"/>
    </source>
</evidence>
<keyword evidence="3 6" id="KW-0805">Transcription regulation</keyword>
<dbReference type="InterPro" id="IPR019095">
    <property type="entry name" value="Mediator_Med18"/>
</dbReference>
<dbReference type="PANTHER" id="PTHR13321">
    <property type="entry name" value="MEDIATOR OF RNA POLYMERASE II TRANSCRIPTION, SUBUNIT 18"/>
    <property type="match status" value="1"/>
</dbReference>
<evidence type="ECO:0000313" key="8">
    <source>
        <dbReference type="Proteomes" id="UP001497444"/>
    </source>
</evidence>
<dbReference type="PANTHER" id="PTHR13321:SF2">
    <property type="entry name" value="MEDIATOR OF RNA POLYMERASE II TRANSCRIPTION SUBUNIT 18"/>
    <property type="match status" value="1"/>
</dbReference>
<comment type="similarity">
    <text evidence="2 6">Belongs to the Mediator complex subunit 18 family.</text>
</comment>
<comment type="subcellular location">
    <subcellularLocation>
        <location evidence="1 6">Nucleus</location>
    </subcellularLocation>
</comment>
<evidence type="ECO:0000256" key="5">
    <source>
        <dbReference type="ARBA" id="ARBA00023242"/>
    </source>
</evidence>
<evidence type="ECO:0000256" key="4">
    <source>
        <dbReference type="ARBA" id="ARBA00023163"/>
    </source>
</evidence>